<dbReference type="OrthoDB" id="312217at2759"/>
<reference evidence="1" key="1">
    <citation type="submission" date="2021-01" db="EMBL/GenBank/DDBJ databases">
        <authorList>
            <consortium name="Genoscope - CEA"/>
            <person name="William W."/>
        </authorList>
    </citation>
    <scope>NUCLEOTIDE SEQUENCE</scope>
</reference>
<proteinExistence type="predicted"/>
<keyword evidence="2" id="KW-1185">Reference proteome</keyword>
<evidence type="ECO:0000313" key="2">
    <source>
        <dbReference type="Proteomes" id="UP000692954"/>
    </source>
</evidence>
<organism evidence="1 2">
    <name type="scientific">Paramecium sonneborni</name>
    <dbReference type="NCBI Taxonomy" id="65129"/>
    <lineage>
        <taxon>Eukaryota</taxon>
        <taxon>Sar</taxon>
        <taxon>Alveolata</taxon>
        <taxon>Ciliophora</taxon>
        <taxon>Intramacronucleata</taxon>
        <taxon>Oligohymenophorea</taxon>
        <taxon>Peniculida</taxon>
        <taxon>Parameciidae</taxon>
        <taxon>Paramecium</taxon>
    </lineage>
</organism>
<dbReference type="AlphaFoldDB" id="A0A8S1N7K1"/>
<dbReference type="Proteomes" id="UP000692954">
    <property type="component" value="Unassembled WGS sequence"/>
</dbReference>
<dbReference type="EMBL" id="CAJJDN010000048">
    <property type="protein sequence ID" value="CAD8085205.1"/>
    <property type="molecule type" value="Genomic_DNA"/>
</dbReference>
<protein>
    <submittedName>
        <fullName evidence="1">Uncharacterized protein</fullName>
    </submittedName>
</protein>
<evidence type="ECO:0000313" key="1">
    <source>
        <dbReference type="EMBL" id="CAD8085205.1"/>
    </source>
</evidence>
<gene>
    <name evidence="1" type="ORF">PSON_ATCC_30995.1.T0480039</name>
</gene>
<name>A0A8S1N7K1_9CILI</name>
<comment type="caution">
    <text evidence="1">The sequence shown here is derived from an EMBL/GenBank/DDBJ whole genome shotgun (WGS) entry which is preliminary data.</text>
</comment>
<accession>A0A8S1N7K1</accession>
<sequence length="230" mass="27349">MSSVYKEGNIEIGEDDEIPLLLAKYCLECELCFKENDNQMIQKNTPDIREIRLISAKVISNGKSKKTYIVVCDKHHQIIETLIDKRFSVIQYSVNQLDIKKAKLIKIRNINLLQALQQIQNNYCCRILKFRYSNIEKQIQRLNHDNQEEIIKSACEQKKKNLELTKIKFQFYVENKEKMILKQKLLIYHFYKRLEAKTYQKIDNFKLEQQNIDTISLSMSVPLSSQFFKD</sequence>